<dbReference type="Pfam" id="PF22174">
    <property type="entry name" value="NMB1110-like_C"/>
    <property type="match status" value="1"/>
</dbReference>
<evidence type="ECO:0000259" key="5">
    <source>
        <dbReference type="Pfam" id="PF22630"/>
    </source>
</evidence>
<feature type="region of interest" description="Disordered" evidence="1">
    <location>
        <begin position="347"/>
        <end position="369"/>
    </location>
</feature>
<gene>
    <name evidence="6" type="ORF">Defa_20820</name>
</gene>
<feature type="domain" description="Tail protein NMB1110-like third" evidence="5">
    <location>
        <begin position="216"/>
        <end position="274"/>
    </location>
</feature>
<dbReference type="InterPro" id="IPR053981">
    <property type="entry name" value="Gp44/GpP-like_2nd"/>
</dbReference>
<protein>
    <submittedName>
        <fullName evidence="6">Phage tail protein</fullName>
    </submittedName>
</protein>
<dbReference type="Gene3D" id="2.30.300.10">
    <property type="entry name" value="Baseplate protein-like domain - beta roll fold"/>
    <property type="match status" value="1"/>
</dbReference>
<dbReference type="SUPFAM" id="SSF69279">
    <property type="entry name" value="Phage tail proteins"/>
    <property type="match status" value="2"/>
</dbReference>
<feature type="domain" description="Baseplate hub protein gp44/GpP-like second" evidence="4">
    <location>
        <begin position="101"/>
        <end position="181"/>
    </location>
</feature>
<organism evidence="6 7">
    <name type="scientific">Desulfovibrio falkowii</name>
    <dbReference type="NCBI Taxonomy" id="3136602"/>
    <lineage>
        <taxon>Bacteria</taxon>
        <taxon>Pseudomonadati</taxon>
        <taxon>Thermodesulfobacteriota</taxon>
        <taxon>Desulfovibrionia</taxon>
        <taxon>Desulfovibrionales</taxon>
        <taxon>Desulfovibrionaceae</taxon>
        <taxon>Desulfovibrio</taxon>
    </lineage>
</organism>
<dbReference type="Proteomes" id="UP001628192">
    <property type="component" value="Unassembled WGS sequence"/>
</dbReference>
<keyword evidence="7" id="KW-1185">Reference proteome</keyword>
<dbReference type="InterPro" id="IPR023399">
    <property type="entry name" value="Baseplate-like_2-layer_sand"/>
</dbReference>
<feature type="domain" description="Baseplate hub protein gp44-like N-terminal" evidence="2">
    <location>
        <begin position="16"/>
        <end position="99"/>
    </location>
</feature>
<dbReference type="Pfam" id="PF22255">
    <property type="entry name" value="Gp44-like_2nd"/>
    <property type="match status" value="1"/>
</dbReference>
<dbReference type="Pfam" id="PF21683">
    <property type="entry name" value="GpP-like_1st"/>
    <property type="match status" value="1"/>
</dbReference>
<dbReference type="InterPro" id="IPR054034">
    <property type="entry name" value="NMB1110-like_C"/>
</dbReference>
<dbReference type="EMBL" id="BAAFSG010000001">
    <property type="protein sequence ID" value="GAB1254595.1"/>
    <property type="molecule type" value="Genomic_DNA"/>
</dbReference>
<evidence type="ECO:0000259" key="2">
    <source>
        <dbReference type="Pfam" id="PF21683"/>
    </source>
</evidence>
<dbReference type="InterPro" id="IPR054482">
    <property type="entry name" value="NMB1110-like_3rd"/>
</dbReference>
<dbReference type="Pfam" id="PF22630">
    <property type="entry name" value="NMB1110_3rd"/>
    <property type="match status" value="1"/>
</dbReference>
<evidence type="ECO:0000259" key="4">
    <source>
        <dbReference type="Pfam" id="PF22255"/>
    </source>
</evidence>
<evidence type="ECO:0000259" key="3">
    <source>
        <dbReference type="Pfam" id="PF22174"/>
    </source>
</evidence>
<dbReference type="RefSeq" id="WP_407844853.1">
    <property type="nucleotide sequence ID" value="NZ_BAAFSG010000001.1"/>
</dbReference>
<evidence type="ECO:0000256" key="1">
    <source>
        <dbReference type="SAM" id="MobiDB-lite"/>
    </source>
</evidence>
<reference evidence="6 7" key="1">
    <citation type="journal article" date="2025" name="Int. J. Syst. Evol. Microbiol.">
        <title>Desulfovibrio falkowii sp. nov., Porphyromonas miyakawae sp. nov., Mediterraneibacter flintii sp. nov. and Owariibacterium komagatae gen. nov., sp. nov., isolated from human faeces.</title>
        <authorList>
            <person name="Hamaguchi T."/>
            <person name="Ohara M."/>
            <person name="Hisatomi A."/>
            <person name="Sekiguchi K."/>
            <person name="Takeda J.I."/>
            <person name="Ueyama J."/>
            <person name="Ito M."/>
            <person name="Nishiwaki H."/>
            <person name="Ogi T."/>
            <person name="Hirayama M."/>
            <person name="Ohkuma M."/>
            <person name="Sakamoto M."/>
            <person name="Ohno K."/>
        </authorList>
    </citation>
    <scope>NUCLEOTIDE SEQUENCE [LARGE SCALE GENOMIC DNA]</scope>
    <source>
        <strain evidence="6 7">13CB8C</strain>
    </source>
</reference>
<dbReference type="InterPro" id="IPR026276">
    <property type="entry name" value="Baseplate_GpP"/>
</dbReference>
<feature type="domain" description="Tail protein NMB1110-like C-terminal" evidence="3">
    <location>
        <begin position="276"/>
        <end position="340"/>
    </location>
</feature>
<proteinExistence type="predicted"/>
<accession>A0ABQ0EA61</accession>
<evidence type="ECO:0000313" key="7">
    <source>
        <dbReference type="Proteomes" id="UP001628192"/>
    </source>
</evidence>
<dbReference type="Gene3D" id="3.55.50.10">
    <property type="entry name" value="Baseplate protein-like domains"/>
    <property type="match status" value="1"/>
</dbReference>
<comment type="caution">
    <text evidence="6">The sequence shown here is derived from an EMBL/GenBank/DDBJ whole genome shotgun (WGS) entry which is preliminary data.</text>
</comment>
<dbReference type="PIRSF" id="PIRSF004440">
    <property type="entry name" value="GpP"/>
    <property type="match status" value="1"/>
</dbReference>
<name>A0ABQ0EA61_9BACT</name>
<sequence length="369" mass="40594">MPSNANSTATPEGGAISITIDGHTHRDWLRYSIDSDLFTPADAWQMSLGIPAGKLPGYVRPWAKVEVREGDSLVLTGRVDGLRRRISKNESSLELSGRDGAAVLLDCSAPILTQREVTVAEVCASMLRSLGVDKIKVQSGGAPYKKVAVEPGMSAWEVLQRAAEASGLWPWFEPDGTLVVAAPDYSRPVDAELILNKDGKGNNVLDITVEESCNRRYSEVTVLGQSIGGEDDEADTQLKHTVKDNGAWFYRPLIRDEGHIDSTDMASRRARKIITDGVMDSLTITARVRGHVIDSGKPWQPGMRVRVRSDALQFDITTMLARRTFLGGREGTTTQLVLKPWGVWLPDTAKKPKKRKKKSDGDECDYDFD</sequence>
<evidence type="ECO:0000313" key="6">
    <source>
        <dbReference type="EMBL" id="GAB1254595.1"/>
    </source>
</evidence>
<dbReference type="Gene3D" id="3.30.1920.10">
    <property type="entry name" value="Baseplate protein-like domains - 2 layer sandwich fold"/>
    <property type="match status" value="1"/>
</dbReference>
<dbReference type="InterPro" id="IPR049354">
    <property type="entry name" value="GpP-like_N"/>
</dbReference>